<dbReference type="PANTHER" id="PTHR16220">
    <property type="entry name" value="WD REPEAT PROTEIN 8-RELATED"/>
    <property type="match status" value="1"/>
</dbReference>
<comment type="caution">
    <text evidence="2">The sequence shown here is derived from an EMBL/GenBank/DDBJ whole genome shotgun (WGS) entry which is preliminary data.</text>
</comment>
<dbReference type="OrthoDB" id="308690at2759"/>
<dbReference type="GO" id="GO:1990811">
    <property type="term" value="C:MWP complex"/>
    <property type="evidence" value="ECO:0007669"/>
    <property type="project" value="TreeGrafter"/>
</dbReference>
<dbReference type="EMBL" id="NBCO01000030">
    <property type="protein sequence ID" value="ORC86122.1"/>
    <property type="molecule type" value="Genomic_DNA"/>
</dbReference>
<feature type="compositionally biased region" description="Low complexity" evidence="1">
    <location>
        <begin position="185"/>
        <end position="194"/>
    </location>
</feature>
<keyword evidence="3" id="KW-1185">Reference proteome</keyword>
<evidence type="ECO:0000313" key="2">
    <source>
        <dbReference type="EMBL" id="ORC86122.1"/>
    </source>
</evidence>
<reference evidence="2 3" key="1">
    <citation type="submission" date="2017-03" db="EMBL/GenBank/DDBJ databases">
        <title>An alternative strategy for trypanosome survival in the mammalian bloodstream revealed through genome and transcriptome analysis of the ubiquitous bovine parasite Trypanosoma (Megatrypanum) theileri.</title>
        <authorList>
            <person name="Kelly S."/>
            <person name="Ivens A."/>
            <person name="Mott A."/>
            <person name="O'Neill E."/>
            <person name="Emms D."/>
            <person name="Macleod O."/>
            <person name="Voorheis P."/>
            <person name="Matthews J."/>
            <person name="Matthews K."/>
            <person name="Carrington M."/>
        </authorList>
    </citation>
    <scope>NUCLEOTIDE SEQUENCE [LARGE SCALE GENOMIC DNA]</scope>
    <source>
        <strain evidence="2">Edinburgh</strain>
    </source>
</reference>
<dbReference type="VEuPathDB" id="TriTrypDB:TM35_000301620"/>
<dbReference type="RefSeq" id="XP_028880188.1">
    <property type="nucleotide sequence ID" value="XM_029028485.1"/>
</dbReference>
<evidence type="ECO:0000256" key="1">
    <source>
        <dbReference type="SAM" id="MobiDB-lite"/>
    </source>
</evidence>
<gene>
    <name evidence="2" type="ORF">TM35_000301620</name>
</gene>
<name>A0A1X0NN24_9TRYP</name>
<dbReference type="InterPro" id="IPR052778">
    <property type="entry name" value="Centrosome-WD_assoc"/>
</dbReference>
<dbReference type="SUPFAM" id="SSF82171">
    <property type="entry name" value="DPP6 N-terminal domain-like"/>
    <property type="match status" value="1"/>
</dbReference>
<dbReference type="PANTHER" id="PTHR16220:SF0">
    <property type="entry name" value="WD REPEAT-CONTAINING PROTEIN WRAP73"/>
    <property type="match status" value="1"/>
</dbReference>
<dbReference type="GO" id="GO:0005815">
    <property type="term" value="C:microtubule organizing center"/>
    <property type="evidence" value="ECO:0007669"/>
    <property type="project" value="TreeGrafter"/>
</dbReference>
<evidence type="ECO:0000313" key="3">
    <source>
        <dbReference type="Proteomes" id="UP000192257"/>
    </source>
</evidence>
<sequence length="641" mass="71475">MQVVGLDEGGLCTLSPNQSLYAIVYNHLNVVFKDYIRCTNKLIHNSPPSPTALSQHRRQEDPIISKFTALDEIHELQWSPDSTLVSLLLARRKIVEVVSVYGKCCVARIDAGISGLRAVLWHPSSRVIYWVGLLQVHVLSLVDGEVMRLPGGVKYSAQLAARHSSNILKETVSPNGDNVSHHHQSSSSSSSFSSCETSWVNKPVSKAALLRFSICRRFLVYVTPKSLHSPLLRDREDQGNEIFTPGSEMTPMVTTTNASNGGGEDHGMIYHHTALDREGREKESDGPRRSEWIVILSATTHEELHTFSIGHLVRRVSDCIPLQGGIALVDYIQGSVVVTTYNGVRVLYKEESGVKNVVASKKGDILFIVFAKECRAVVVSQKRVMALRKISFYEDVIIPMHFKNLLLLEEPISTADITAKFSRDSGPYEEDVKDFPSWFNINKDLIPEESLVNSFPSSSHVAMSTSGKIAAVTLGICPRTVLVIDILQQRVLAVLHHRENVVGLFWSPSPSSEYWRFQQRHYYHPSHSPPQRVPHENGNGEIIKENNTSSLDWDEPLMVTTDNHEAKVFMWLSNHPMCFVAPCHNSNSNDDGNNGGKCDLPALRINRAIFGETAEDAVLIDDIRGIALTVIFCNDELKSKK</sequence>
<dbReference type="GeneID" id="39988265"/>
<protein>
    <submittedName>
        <fullName evidence="2">Uncharacterized protein</fullName>
    </submittedName>
</protein>
<accession>A0A1X0NN24</accession>
<feature type="region of interest" description="Disordered" evidence="1">
    <location>
        <begin position="170"/>
        <end position="194"/>
    </location>
</feature>
<proteinExistence type="predicted"/>
<dbReference type="AlphaFoldDB" id="A0A1X0NN24"/>
<dbReference type="Proteomes" id="UP000192257">
    <property type="component" value="Unassembled WGS sequence"/>
</dbReference>
<organism evidence="2 3">
    <name type="scientific">Trypanosoma theileri</name>
    <dbReference type="NCBI Taxonomy" id="67003"/>
    <lineage>
        <taxon>Eukaryota</taxon>
        <taxon>Discoba</taxon>
        <taxon>Euglenozoa</taxon>
        <taxon>Kinetoplastea</taxon>
        <taxon>Metakinetoplastina</taxon>
        <taxon>Trypanosomatida</taxon>
        <taxon>Trypanosomatidae</taxon>
        <taxon>Trypanosoma</taxon>
    </lineage>
</organism>